<protein>
    <submittedName>
        <fullName evidence="1">Uncharacterized protein</fullName>
    </submittedName>
</protein>
<reference evidence="1" key="1">
    <citation type="submission" date="2020-04" db="EMBL/GenBank/DDBJ databases">
        <authorList>
            <person name="Chiriac C."/>
            <person name="Salcher M."/>
            <person name="Ghai R."/>
            <person name="Kavagutti S V."/>
        </authorList>
    </citation>
    <scope>NUCLEOTIDE SEQUENCE</scope>
</reference>
<name>A0A6J5LJ50_9CAUD</name>
<accession>A0A6J5LJ50</accession>
<evidence type="ECO:0000313" key="1">
    <source>
        <dbReference type="EMBL" id="CAB4134638.1"/>
    </source>
</evidence>
<organism evidence="1">
    <name type="scientific">uncultured Caudovirales phage</name>
    <dbReference type="NCBI Taxonomy" id="2100421"/>
    <lineage>
        <taxon>Viruses</taxon>
        <taxon>Duplodnaviria</taxon>
        <taxon>Heunggongvirae</taxon>
        <taxon>Uroviricota</taxon>
        <taxon>Caudoviricetes</taxon>
        <taxon>Peduoviridae</taxon>
        <taxon>Maltschvirus</taxon>
        <taxon>Maltschvirus maltsch</taxon>
    </lineage>
</organism>
<dbReference type="EMBL" id="LR796296">
    <property type="protein sequence ID" value="CAB4134638.1"/>
    <property type="molecule type" value="Genomic_DNA"/>
</dbReference>
<proteinExistence type="predicted"/>
<sequence length="85" mass="8914">MGTKTQYSPTFPMYPGGAAVVTPSDTVNFNTPSIVYVGGAGNVQVTTAQGDQVTFSGLQAGQVIPVQVLRVWSASTTATNMIRIY</sequence>
<gene>
    <name evidence="1" type="ORF">UFOVP274_13</name>
</gene>